<dbReference type="AlphaFoldDB" id="A0A0X3BMR9"/>
<evidence type="ECO:0000313" key="2">
    <source>
        <dbReference type="EMBL" id="NQS78393.1"/>
    </source>
</evidence>
<accession>A0A0X3BMR9</accession>
<dbReference type="EMBL" id="LT158599">
    <property type="protein sequence ID" value="CVK32914.1"/>
    <property type="molecule type" value="Genomic_DNA"/>
</dbReference>
<evidence type="ECO:0000313" key="3">
    <source>
        <dbReference type="Proteomes" id="UP000069850"/>
    </source>
</evidence>
<gene>
    <name evidence="2" type="ORF">HQQ74_06775</name>
    <name evidence="1" type="ORF">MMAB1_1701</name>
</gene>
<dbReference type="GeneID" id="27137503"/>
<dbReference type="KEGG" id="mema:MMAB1_1701"/>
<dbReference type="Proteomes" id="UP000069850">
    <property type="component" value="Chromosome 1"/>
</dbReference>
<protein>
    <submittedName>
        <fullName evidence="1">Uncharacterized protein</fullName>
    </submittedName>
</protein>
<reference evidence="1 3" key="1">
    <citation type="submission" date="2016-01" db="EMBL/GenBank/DDBJ databases">
        <authorList>
            <person name="Manzoor S."/>
        </authorList>
    </citation>
    <scope>NUCLEOTIDE SEQUENCE [LARGE SCALE GENOMIC DNA]</scope>
    <source>
        <strain evidence="1">Methanoculleus sp MAB1</strain>
    </source>
</reference>
<dbReference type="OrthoDB" id="116994at2157"/>
<dbReference type="Proteomes" id="UP000737555">
    <property type="component" value="Unassembled WGS sequence"/>
</dbReference>
<evidence type="ECO:0000313" key="1">
    <source>
        <dbReference type="EMBL" id="CVK32914.1"/>
    </source>
</evidence>
<dbReference type="RefSeq" id="WP_062263519.1">
    <property type="nucleotide sequence ID" value="NZ_JAHAVR010000002.1"/>
</dbReference>
<dbReference type="EMBL" id="JABMJE010000083">
    <property type="protein sequence ID" value="NQS78393.1"/>
    <property type="molecule type" value="Genomic_DNA"/>
</dbReference>
<sequence>MSEQFIFTRYRTDCYHCGEDADQIIKAVSAQAQVICSNCGSTRIFIPRFENTEVVGVCTALGRYDIWTLETGARCKNCGVEGAHDLVVGSNHLTTRCRNCGYTHFYRFNLEYIGQCPLGEEGEVSVPPEP</sequence>
<proteinExistence type="predicted"/>
<organism evidence="1 3">
    <name type="scientific">Methanoculleus bourgensis</name>
    <dbReference type="NCBI Taxonomy" id="83986"/>
    <lineage>
        <taxon>Archaea</taxon>
        <taxon>Methanobacteriati</taxon>
        <taxon>Methanobacteriota</taxon>
        <taxon>Stenosarchaea group</taxon>
        <taxon>Methanomicrobia</taxon>
        <taxon>Methanomicrobiales</taxon>
        <taxon>Methanomicrobiaceae</taxon>
        <taxon>Methanoculleus</taxon>
    </lineage>
</organism>
<name>A0A0X3BMR9_9EURY</name>
<reference evidence="2" key="2">
    <citation type="submission" date="2020-05" db="EMBL/GenBank/DDBJ databases">
        <title>The first insight into the ecology of ammonia-tolerant syntrophic propionate oxidizing bacteria.</title>
        <authorList>
            <person name="Singh A."/>
            <person name="Schnurer A."/>
            <person name="Westerholm M."/>
        </authorList>
    </citation>
    <scope>NUCLEOTIDE SEQUENCE</scope>
    <source>
        <strain evidence="2">MAG54</strain>
    </source>
</reference>